<name>A0AAX6GUR3_IRIPA</name>
<proteinExistence type="predicted"/>
<reference evidence="2" key="2">
    <citation type="submission" date="2023-04" db="EMBL/GenBank/DDBJ databases">
        <authorList>
            <person name="Bruccoleri R.E."/>
            <person name="Oakeley E.J."/>
            <person name="Faust A.-M."/>
            <person name="Dessus-Babus S."/>
            <person name="Altorfer M."/>
            <person name="Burckhardt D."/>
            <person name="Oertli M."/>
            <person name="Naumann U."/>
            <person name="Petersen F."/>
            <person name="Wong J."/>
        </authorList>
    </citation>
    <scope>NUCLEOTIDE SEQUENCE</scope>
    <source>
        <strain evidence="2">GSM-AAB239-AS_SAM_17_03QT</strain>
        <tissue evidence="2">Leaf</tissue>
    </source>
</reference>
<accession>A0AAX6GUR3</accession>
<dbReference type="PANTHER" id="PTHR34064">
    <property type="entry name" value="OS04G0672300 PROTEIN"/>
    <property type="match status" value="1"/>
</dbReference>
<keyword evidence="1" id="KW-0812">Transmembrane</keyword>
<evidence type="ECO:0000313" key="3">
    <source>
        <dbReference type="Proteomes" id="UP001140949"/>
    </source>
</evidence>
<dbReference type="EMBL" id="JANAVB010016195">
    <property type="protein sequence ID" value="KAJ6832273.1"/>
    <property type="molecule type" value="Genomic_DNA"/>
</dbReference>
<evidence type="ECO:0000256" key="1">
    <source>
        <dbReference type="SAM" id="Phobius"/>
    </source>
</evidence>
<keyword evidence="1" id="KW-1133">Transmembrane helix</keyword>
<feature type="transmembrane region" description="Helical" evidence="1">
    <location>
        <begin position="126"/>
        <end position="148"/>
    </location>
</feature>
<keyword evidence="1" id="KW-0472">Membrane</keyword>
<organism evidence="2 3">
    <name type="scientific">Iris pallida</name>
    <name type="common">Sweet iris</name>
    <dbReference type="NCBI Taxonomy" id="29817"/>
    <lineage>
        <taxon>Eukaryota</taxon>
        <taxon>Viridiplantae</taxon>
        <taxon>Streptophyta</taxon>
        <taxon>Embryophyta</taxon>
        <taxon>Tracheophyta</taxon>
        <taxon>Spermatophyta</taxon>
        <taxon>Magnoliopsida</taxon>
        <taxon>Liliopsida</taxon>
        <taxon>Asparagales</taxon>
        <taxon>Iridaceae</taxon>
        <taxon>Iridoideae</taxon>
        <taxon>Irideae</taxon>
        <taxon>Iris</taxon>
    </lineage>
</organism>
<comment type="caution">
    <text evidence="2">The sequence shown here is derived from an EMBL/GenBank/DDBJ whole genome shotgun (WGS) entry which is preliminary data.</text>
</comment>
<gene>
    <name evidence="2" type="ORF">M6B38_343895</name>
</gene>
<sequence>MSLLQELEEVIMQSQITTMDKAGSVVLDIEGLSQPPDKCCGSPKVTKALSRKGSWRMDRSGEGHDVDEAPKKLVVKVAASQLEQLKQPFMQNKVLIAVQSSATNSPIADSGDGKGRRFKSIHPRRILLFFATVSSMGTMILIYFTLAINQRGGE</sequence>
<evidence type="ECO:0000313" key="2">
    <source>
        <dbReference type="EMBL" id="KAJ6832273.1"/>
    </source>
</evidence>
<dbReference type="Proteomes" id="UP001140949">
    <property type="component" value="Unassembled WGS sequence"/>
</dbReference>
<protein>
    <submittedName>
        <fullName evidence="2">Uncharacterized protein</fullName>
    </submittedName>
</protein>
<dbReference type="PANTHER" id="PTHR34064:SF3">
    <property type="entry name" value="OS04G0672300 PROTEIN"/>
    <property type="match status" value="1"/>
</dbReference>
<keyword evidence="3" id="KW-1185">Reference proteome</keyword>
<reference evidence="2" key="1">
    <citation type="journal article" date="2023" name="GigaByte">
        <title>Genome assembly of the bearded iris, Iris pallida Lam.</title>
        <authorList>
            <person name="Bruccoleri R.E."/>
            <person name="Oakeley E.J."/>
            <person name="Faust A.M.E."/>
            <person name="Altorfer M."/>
            <person name="Dessus-Babus S."/>
            <person name="Burckhardt D."/>
            <person name="Oertli M."/>
            <person name="Naumann U."/>
            <person name="Petersen F."/>
            <person name="Wong J."/>
        </authorList>
    </citation>
    <scope>NUCLEOTIDE SEQUENCE</scope>
    <source>
        <strain evidence="2">GSM-AAB239-AS_SAM_17_03QT</strain>
    </source>
</reference>
<dbReference type="AlphaFoldDB" id="A0AAX6GUR3"/>